<feature type="domain" description="PAC" evidence="11">
    <location>
        <begin position="107"/>
        <end position="157"/>
    </location>
</feature>
<dbReference type="PRINTS" id="PR00344">
    <property type="entry name" value="BCTRLSENSOR"/>
</dbReference>
<dbReference type="InterPro" id="IPR036097">
    <property type="entry name" value="HisK_dim/P_sf"/>
</dbReference>
<evidence type="ECO:0000256" key="5">
    <source>
        <dbReference type="ARBA" id="ARBA00022741"/>
    </source>
</evidence>
<evidence type="ECO:0000256" key="3">
    <source>
        <dbReference type="ARBA" id="ARBA00022553"/>
    </source>
</evidence>
<evidence type="ECO:0000259" key="11">
    <source>
        <dbReference type="PROSITE" id="PS50113"/>
    </source>
</evidence>
<dbReference type="NCBIfam" id="TIGR00229">
    <property type="entry name" value="sensory_box"/>
    <property type="match status" value="1"/>
</dbReference>
<dbReference type="Gene3D" id="1.10.287.130">
    <property type="match status" value="1"/>
</dbReference>
<evidence type="ECO:0000256" key="1">
    <source>
        <dbReference type="ARBA" id="ARBA00000085"/>
    </source>
</evidence>
<dbReference type="RefSeq" id="WP_149497161.1">
    <property type="nucleotide sequence ID" value="NZ_JASZZN010000002.1"/>
</dbReference>
<dbReference type="Pfam" id="PF00512">
    <property type="entry name" value="HisKA"/>
    <property type="match status" value="1"/>
</dbReference>
<protein>
    <recommendedName>
        <fullName evidence="2">histidine kinase</fullName>
        <ecNumber evidence="2">2.7.13.3</ecNumber>
    </recommendedName>
</protein>
<dbReference type="Gene3D" id="3.30.450.20">
    <property type="entry name" value="PAS domain"/>
    <property type="match status" value="1"/>
</dbReference>
<dbReference type="InterPro" id="IPR013767">
    <property type="entry name" value="PAS_fold"/>
</dbReference>
<dbReference type="SMART" id="SM00091">
    <property type="entry name" value="PAS"/>
    <property type="match status" value="1"/>
</dbReference>
<comment type="catalytic activity">
    <reaction evidence="1">
        <text>ATP + protein L-histidine = ADP + protein N-phospho-L-histidine.</text>
        <dbReference type="EC" id="2.7.13.3"/>
    </reaction>
</comment>
<dbReference type="EC" id="2.7.13.3" evidence="2"/>
<keyword evidence="13" id="KW-1185">Reference proteome</keyword>
<dbReference type="PROSITE" id="PS50112">
    <property type="entry name" value="PAS"/>
    <property type="match status" value="1"/>
</dbReference>
<dbReference type="Pfam" id="PF00989">
    <property type="entry name" value="PAS"/>
    <property type="match status" value="1"/>
</dbReference>
<gene>
    <name evidence="12" type="ORF">QTN89_03150</name>
</gene>
<keyword evidence="7" id="KW-0067">ATP-binding</keyword>
<dbReference type="SMART" id="SM00388">
    <property type="entry name" value="HisKA"/>
    <property type="match status" value="1"/>
</dbReference>
<dbReference type="PANTHER" id="PTHR43065">
    <property type="entry name" value="SENSOR HISTIDINE KINASE"/>
    <property type="match status" value="1"/>
</dbReference>
<evidence type="ECO:0000256" key="6">
    <source>
        <dbReference type="ARBA" id="ARBA00022777"/>
    </source>
</evidence>
<evidence type="ECO:0000313" key="12">
    <source>
        <dbReference type="EMBL" id="MDM4014414.1"/>
    </source>
</evidence>
<dbReference type="SUPFAM" id="SSF55874">
    <property type="entry name" value="ATPase domain of HSP90 chaperone/DNA topoisomerase II/histidine kinase"/>
    <property type="match status" value="1"/>
</dbReference>
<evidence type="ECO:0000259" key="9">
    <source>
        <dbReference type="PROSITE" id="PS50109"/>
    </source>
</evidence>
<organism evidence="12 13">
    <name type="scientific">Roseiconus lacunae</name>
    <dbReference type="NCBI Taxonomy" id="2605694"/>
    <lineage>
        <taxon>Bacteria</taxon>
        <taxon>Pseudomonadati</taxon>
        <taxon>Planctomycetota</taxon>
        <taxon>Planctomycetia</taxon>
        <taxon>Pirellulales</taxon>
        <taxon>Pirellulaceae</taxon>
        <taxon>Roseiconus</taxon>
    </lineage>
</organism>
<dbReference type="PANTHER" id="PTHR43065:SF10">
    <property type="entry name" value="PEROXIDE STRESS-ACTIVATED HISTIDINE KINASE MAK3"/>
    <property type="match status" value="1"/>
</dbReference>
<dbReference type="CDD" id="cd00130">
    <property type="entry name" value="PAS"/>
    <property type="match status" value="1"/>
</dbReference>
<dbReference type="Gene3D" id="3.30.565.10">
    <property type="entry name" value="Histidine kinase-like ATPase, C-terminal domain"/>
    <property type="match status" value="1"/>
</dbReference>
<evidence type="ECO:0000256" key="7">
    <source>
        <dbReference type="ARBA" id="ARBA00022840"/>
    </source>
</evidence>
<name>A0ABT7PD55_9BACT</name>
<dbReference type="PROSITE" id="PS50109">
    <property type="entry name" value="HIS_KIN"/>
    <property type="match status" value="1"/>
</dbReference>
<keyword evidence="6" id="KW-0418">Kinase</keyword>
<proteinExistence type="predicted"/>
<comment type="caution">
    <text evidence="12">The sequence shown here is derived from an EMBL/GenBank/DDBJ whole genome shotgun (WGS) entry which is preliminary data.</text>
</comment>
<dbReference type="Pfam" id="PF02518">
    <property type="entry name" value="HATPase_c"/>
    <property type="match status" value="1"/>
</dbReference>
<dbReference type="InterPro" id="IPR005467">
    <property type="entry name" value="His_kinase_dom"/>
</dbReference>
<dbReference type="Proteomes" id="UP001239462">
    <property type="component" value="Unassembled WGS sequence"/>
</dbReference>
<evidence type="ECO:0000313" key="13">
    <source>
        <dbReference type="Proteomes" id="UP001239462"/>
    </source>
</evidence>
<reference evidence="12 13" key="1">
    <citation type="submission" date="2023-06" db="EMBL/GenBank/DDBJ databases">
        <title>Roseiconus lacunae JC819 isolated from Gulf of Mannar region, Tamil Nadu.</title>
        <authorList>
            <person name="Pk S."/>
            <person name="Ch S."/>
            <person name="Ch V.R."/>
        </authorList>
    </citation>
    <scope>NUCLEOTIDE SEQUENCE [LARGE SCALE GENOMIC DNA]</scope>
    <source>
        <strain evidence="12 13">JC819</strain>
    </source>
</reference>
<dbReference type="InterPro" id="IPR003594">
    <property type="entry name" value="HATPase_dom"/>
</dbReference>
<dbReference type="InterPro" id="IPR000700">
    <property type="entry name" value="PAS-assoc_C"/>
</dbReference>
<feature type="domain" description="Histidine kinase" evidence="9">
    <location>
        <begin position="195"/>
        <end position="400"/>
    </location>
</feature>
<keyword evidence="3" id="KW-0597">Phosphoprotein</keyword>
<dbReference type="EMBL" id="JASZZN010000002">
    <property type="protein sequence ID" value="MDM4014414.1"/>
    <property type="molecule type" value="Genomic_DNA"/>
</dbReference>
<dbReference type="InterPro" id="IPR003661">
    <property type="entry name" value="HisK_dim/P_dom"/>
</dbReference>
<dbReference type="CDD" id="cd00082">
    <property type="entry name" value="HisKA"/>
    <property type="match status" value="1"/>
</dbReference>
<keyword evidence="4" id="KW-0808">Transferase</keyword>
<dbReference type="SUPFAM" id="SSF47384">
    <property type="entry name" value="Homodimeric domain of signal transducing histidine kinase"/>
    <property type="match status" value="1"/>
</dbReference>
<dbReference type="InterPro" id="IPR035965">
    <property type="entry name" value="PAS-like_dom_sf"/>
</dbReference>
<feature type="domain" description="PAS" evidence="10">
    <location>
        <begin position="30"/>
        <end position="100"/>
    </location>
</feature>
<dbReference type="InterPro" id="IPR004358">
    <property type="entry name" value="Sig_transdc_His_kin-like_C"/>
</dbReference>
<evidence type="ECO:0000256" key="4">
    <source>
        <dbReference type="ARBA" id="ARBA00022679"/>
    </source>
</evidence>
<keyword evidence="8" id="KW-0902">Two-component regulatory system</keyword>
<dbReference type="SUPFAM" id="SSF55785">
    <property type="entry name" value="PYP-like sensor domain (PAS domain)"/>
    <property type="match status" value="1"/>
</dbReference>
<sequence>MPSSAVSLILAARTGLIFMGSAFSDSSERRLALLESLLRNAVDAIVTIDTAGIILSANPATERLFGYRPDEVIGFNVGVLLPESEQREHDWFLDRFLRTGEAHILGLSREVQGRRKDGTIFPVHLAVSESVVDGDRFFTGILRDISDVKATESRLEELSHDLERQVQSRSEELRQTQVELSHEEKFAAMGRVSGGIAHEIRNPLNVLKSSAYFLLNATEVSEAKRQEHLRRIERQVAVIDTIVSALSATSRMRDAERQETDLIWLIKTLITKEAFPATIRFQFDHASDLPPVMVDSAQMQIVFRNLFRNAIEAMSHEGTITVRIAAEDHGLTLVIEDEGMGIENELLGRIMEPFYSTKSRGMGLGLPLCRLILEKNGGEIEIDSQVGKGTTVKILLPTTGG</sequence>
<dbReference type="InterPro" id="IPR036890">
    <property type="entry name" value="HATPase_C_sf"/>
</dbReference>
<dbReference type="PROSITE" id="PS50113">
    <property type="entry name" value="PAC"/>
    <property type="match status" value="1"/>
</dbReference>
<evidence type="ECO:0000259" key="10">
    <source>
        <dbReference type="PROSITE" id="PS50112"/>
    </source>
</evidence>
<dbReference type="InterPro" id="IPR000014">
    <property type="entry name" value="PAS"/>
</dbReference>
<evidence type="ECO:0000256" key="8">
    <source>
        <dbReference type="ARBA" id="ARBA00023012"/>
    </source>
</evidence>
<dbReference type="SMART" id="SM00387">
    <property type="entry name" value="HATPase_c"/>
    <property type="match status" value="1"/>
</dbReference>
<accession>A0ABT7PD55</accession>
<evidence type="ECO:0000256" key="2">
    <source>
        <dbReference type="ARBA" id="ARBA00012438"/>
    </source>
</evidence>
<keyword evidence="5" id="KW-0547">Nucleotide-binding</keyword>